<keyword evidence="2" id="KW-1185">Reference proteome</keyword>
<reference evidence="2" key="1">
    <citation type="submission" date="2016-10" db="EMBL/GenBank/DDBJ databases">
        <authorList>
            <person name="Varghese N."/>
            <person name="Submissions S."/>
        </authorList>
    </citation>
    <scope>NUCLEOTIDE SEQUENCE [LARGE SCALE GENOMIC DNA]</scope>
    <source>
        <strain evidence="2">CGMCC 1.11101</strain>
    </source>
</reference>
<evidence type="ECO:0008006" key="3">
    <source>
        <dbReference type="Google" id="ProtNLM"/>
    </source>
</evidence>
<proteinExistence type="predicted"/>
<gene>
    <name evidence="1" type="ORF">SAMN05216219_3098</name>
</gene>
<accession>A0A1I5DUH9</accession>
<dbReference type="Proteomes" id="UP000198867">
    <property type="component" value="Unassembled WGS sequence"/>
</dbReference>
<protein>
    <recommendedName>
        <fullName evidence="3">DUF3263 domain-containing protein</fullName>
    </recommendedName>
</protein>
<name>A0A1I5DUH9_9MICO</name>
<dbReference type="STRING" id="995034.SAMN05216219_3098"/>
<dbReference type="AlphaFoldDB" id="A0A1I5DUH9"/>
<organism evidence="1 2">
    <name type="scientific">Mycetocola miduiensis</name>
    <dbReference type="NCBI Taxonomy" id="995034"/>
    <lineage>
        <taxon>Bacteria</taxon>
        <taxon>Bacillati</taxon>
        <taxon>Actinomycetota</taxon>
        <taxon>Actinomycetes</taxon>
        <taxon>Micrococcales</taxon>
        <taxon>Microbacteriaceae</taxon>
        <taxon>Mycetocola</taxon>
    </lineage>
</organism>
<evidence type="ECO:0000313" key="2">
    <source>
        <dbReference type="Proteomes" id="UP000198867"/>
    </source>
</evidence>
<dbReference type="Pfam" id="PF11662">
    <property type="entry name" value="DUF3263"/>
    <property type="match status" value="1"/>
</dbReference>
<evidence type="ECO:0000313" key="1">
    <source>
        <dbReference type="EMBL" id="SFO02905.1"/>
    </source>
</evidence>
<dbReference type="EMBL" id="FOVM01000011">
    <property type="protein sequence ID" value="SFO02905.1"/>
    <property type="molecule type" value="Genomic_DNA"/>
</dbReference>
<sequence>MNDNQHKSTHGHDEPLGERDLAILEFENRWWQHAGQKEEAVRAAFGFSPTRYYQLLGVLIDSPAALVHDPLLVKRLQRLRDTRQAARRARARNAD</sequence>
<dbReference type="InterPro" id="IPR021678">
    <property type="entry name" value="DUF3263"/>
</dbReference>